<dbReference type="Pfam" id="PF00850">
    <property type="entry name" value="Hist_deacetyl"/>
    <property type="match status" value="1"/>
</dbReference>
<protein>
    <submittedName>
        <fullName evidence="7">Amino deacylase</fullName>
    </submittedName>
</protein>
<dbReference type="InterPro" id="IPR023801">
    <property type="entry name" value="His_deacetylse_dom"/>
</dbReference>
<dbReference type="InterPro" id="IPR023696">
    <property type="entry name" value="Ureohydrolase_dom_sf"/>
</dbReference>
<evidence type="ECO:0000256" key="4">
    <source>
        <dbReference type="ARBA" id="ARBA00022801"/>
    </source>
</evidence>
<dbReference type="InterPro" id="IPR000286">
    <property type="entry name" value="HDACs"/>
</dbReference>
<gene>
    <name evidence="7" type="ORF">AVDCRST_MAG08-2532</name>
</gene>
<dbReference type="GO" id="GO:0016787">
    <property type="term" value="F:hydrolase activity"/>
    <property type="evidence" value="ECO:0007669"/>
    <property type="project" value="UniProtKB-KW"/>
</dbReference>
<organism evidence="7">
    <name type="scientific">uncultured Acetobacteraceae bacterium</name>
    <dbReference type="NCBI Taxonomy" id="169975"/>
    <lineage>
        <taxon>Bacteria</taxon>
        <taxon>Pseudomonadati</taxon>
        <taxon>Pseudomonadota</taxon>
        <taxon>Alphaproteobacteria</taxon>
        <taxon>Acetobacterales</taxon>
        <taxon>Acetobacteraceae</taxon>
        <taxon>environmental samples</taxon>
    </lineage>
</organism>
<sequence length="345" mass="35496">MRAFQHPDQMRHDPRFFLQRGEVRRNFEVPARAASLLAGLGGLGIAAETAPLPDTGALAAVHARDYLDFLATAARDWAALPGAGPEAVANIHPSPEMLAQGARPGDGVIGRAGWFTADAACPIGPGTWEACLAAAGVALAAALEAAKGGSAYALCRPPGHHAYAARAGGHCYVNNAALAVEALRRAGAGRVAVIDIDSHHGNGTQGIFWEDGAVLTVSVHADPTRYYPWYVGHADERGAGAGEGRNINLPLSIGSGDGAWLDAVRHGVESARSFGAEALVVPLGFDASEDEPLAALNVTPDGFARAGAALAGLRLPTAITQEGGYNVDLLGTLLARFLTGWGEAA</sequence>
<dbReference type="GO" id="GO:0046872">
    <property type="term" value="F:metal ion binding"/>
    <property type="evidence" value="ECO:0007669"/>
    <property type="project" value="UniProtKB-KW"/>
</dbReference>
<dbReference type="GO" id="GO:0004407">
    <property type="term" value="F:histone deacetylase activity"/>
    <property type="evidence" value="ECO:0007669"/>
    <property type="project" value="TreeGrafter"/>
</dbReference>
<proteinExistence type="inferred from homology"/>
<accession>A0A6J4IQD9</accession>
<dbReference type="PRINTS" id="PR01270">
    <property type="entry name" value="HDASUPER"/>
</dbReference>
<evidence type="ECO:0000256" key="5">
    <source>
        <dbReference type="ARBA" id="ARBA00022833"/>
    </source>
</evidence>
<comment type="similarity">
    <text evidence="2">Belongs to the histone deacetylase family.</text>
</comment>
<dbReference type="EMBL" id="CADCTG010000184">
    <property type="protein sequence ID" value="CAA9257220.1"/>
    <property type="molecule type" value="Genomic_DNA"/>
</dbReference>
<comment type="cofactor">
    <cofactor evidence="1">
        <name>Zn(2+)</name>
        <dbReference type="ChEBI" id="CHEBI:29105"/>
    </cofactor>
</comment>
<evidence type="ECO:0000256" key="3">
    <source>
        <dbReference type="ARBA" id="ARBA00022723"/>
    </source>
</evidence>
<dbReference type="AlphaFoldDB" id="A0A6J4IQD9"/>
<dbReference type="GO" id="GO:0040029">
    <property type="term" value="P:epigenetic regulation of gene expression"/>
    <property type="evidence" value="ECO:0007669"/>
    <property type="project" value="TreeGrafter"/>
</dbReference>
<dbReference type="SUPFAM" id="SSF52768">
    <property type="entry name" value="Arginase/deacetylase"/>
    <property type="match status" value="1"/>
</dbReference>
<dbReference type="Gene3D" id="3.40.800.20">
    <property type="entry name" value="Histone deacetylase domain"/>
    <property type="match status" value="1"/>
</dbReference>
<evidence type="ECO:0000259" key="6">
    <source>
        <dbReference type="Pfam" id="PF00850"/>
    </source>
</evidence>
<keyword evidence="4" id="KW-0378">Hydrolase</keyword>
<keyword evidence="3" id="KW-0479">Metal-binding</keyword>
<evidence type="ECO:0000256" key="1">
    <source>
        <dbReference type="ARBA" id="ARBA00001947"/>
    </source>
</evidence>
<dbReference type="PANTHER" id="PTHR10625">
    <property type="entry name" value="HISTONE DEACETYLASE HDAC1-RELATED"/>
    <property type="match status" value="1"/>
</dbReference>
<keyword evidence="5" id="KW-0862">Zinc</keyword>
<evidence type="ECO:0000256" key="2">
    <source>
        <dbReference type="ARBA" id="ARBA00005947"/>
    </source>
</evidence>
<name>A0A6J4IQD9_9PROT</name>
<feature type="domain" description="Histone deacetylase" evidence="6">
    <location>
        <begin position="32"/>
        <end position="336"/>
    </location>
</feature>
<dbReference type="PANTHER" id="PTHR10625:SF17">
    <property type="entry name" value="HISTONE DEACETYLASE 8"/>
    <property type="match status" value="1"/>
</dbReference>
<dbReference type="CDD" id="cd10001">
    <property type="entry name" value="HDAC_classII_APAH"/>
    <property type="match status" value="1"/>
</dbReference>
<evidence type="ECO:0000313" key="7">
    <source>
        <dbReference type="EMBL" id="CAA9257220.1"/>
    </source>
</evidence>
<reference evidence="7" key="1">
    <citation type="submission" date="2020-02" db="EMBL/GenBank/DDBJ databases">
        <authorList>
            <person name="Meier V. D."/>
        </authorList>
    </citation>
    <scope>NUCLEOTIDE SEQUENCE</scope>
    <source>
        <strain evidence="7">AVDCRST_MAG08</strain>
    </source>
</reference>
<dbReference type="InterPro" id="IPR037138">
    <property type="entry name" value="His_deacetylse_dom_sf"/>
</dbReference>